<evidence type="ECO:0000256" key="1">
    <source>
        <dbReference type="ARBA" id="ARBA00022741"/>
    </source>
</evidence>
<dbReference type="STRING" id="748909.SAMN05192575_102327"/>
<dbReference type="EMBL" id="FOKC01000002">
    <property type="protein sequence ID" value="SFA98964.1"/>
    <property type="molecule type" value="Genomic_DNA"/>
</dbReference>
<keyword evidence="7" id="KW-1185">Reference proteome</keyword>
<evidence type="ECO:0000313" key="6">
    <source>
        <dbReference type="Proteomes" id="UP000199113"/>
    </source>
</evidence>
<gene>
    <name evidence="4" type="ORF">CXG46_01655</name>
    <name evidence="5" type="ORF">SAMN05192575_102327</name>
</gene>
<evidence type="ECO:0000313" key="7">
    <source>
        <dbReference type="Proteomes" id="UP000233565"/>
    </source>
</evidence>
<dbReference type="AlphaFoldDB" id="A0A1I0XDJ5"/>
<dbReference type="SUPFAM" id="SSF52540">
    <property type="entry name" value="P-loop containing nucleoside triphosphate hydrolases"/>
    <property type="match status" value="1"/>
</dbReference>
<dbReference type="RefSeq" id="WP_091196379.1">
    <property type="nucleotide sequence ID" value="NZ_FOKC01000002.1"/>
</dbReference>
<dbReference type="InterPro" id="IPR015854">
    <property type="entry name" value="ABC_transpr_LolD-like"/>
</dbReference>
<protein>
    <submittedName>
        <fullName evidence="4">ABC transporter ATP-binding protein</fullName>
    </submittedName>
    <submittedName>
        <fullName evidence="5">Putative ABC transport system ATP-binding protein</fullName>
    </submittedName>
</protein>
<keyword evidence="2 5" id="KW-0067">ATP-binding</keyword>
<proteinExistence type="predicted"/>
<dbReference type="Gene3D" id="3.40.50.300">
    <property type="entry name" value="P-loop containing nucleotide triphosphate hydrolases"/>
    <property type="match status" value="1"/>
</dbReference>
<dbReference type="EMBL" id="PJBV01000010">
    <property type="protein sequence ID" value="PKH44285.1"/>
    <property type="molecule type" value="Genomic_DNA"/>
</dbReference>
<dbReference type="PROSITE" id="PS00211">
    <property type="entry name" value="ABC_TRANSPORTER_1"/>
    <property type="match status" value="1"/>
</dbReference>
<dbReference type="GO" id="GO:0022857">
    <property type="term" value="F:transmembrane transporter activity"/>
    <property type="evidence" value="ECO:0007669"/>
    <property type="project" value="TreeGrafter"/>
</dbReference>
<reference evidence="5" key="1">
    <citation type="submission" date="2016-10" db="EMBL/GenBank/DDBJ databases">
        <authorList>
            <person name="de Groot N.N."/>
        </authorList>
    </citation>
    <scope>NUCLEOTIDE SEQUENCE [LARGE SCALE GENOMIC DNA]</scope>
    <source>
        <strain evidence="5">CGMCC 1.10697</strain>
    </source>
</reference>
<dbReference type="GO" id="GO:0005886">
    <property type="term" value="C:plasma membrane"/>
    <property type="evidence" value="ECO:0007669"/>
    <property type="project" value="TreeGrafter"/>
</dbReference>
<dbReference type="InterPro" id="IPR003439">
    <property type="entry name" value="ABC_transporter-like_ATP-bd"/>
</dbReference>
<dbReference type="Proteomes" id="UP000199113">
    <property type="component" value="Unassembled WGS sequence"/>
</dbReference>
<dbReference type="InterPro" id="IPR003593">
    <property type="entry name" value="AAA+_ATPase"/>
</dbReference>
<dbReference type="SMART" id="SM00382">
    <property type="entry name" value="AAA"/>
    <property type="match status" value="1"/>
</dbReference>
<evidence type="ECO:0000256" key="2">
    <source>
        <dbReference type="ARBA" id="ARBA00022840"/>
    </source>
</evidence>
<keyword evidence="1" id="KW-0547">Nucleotide-binding</keyword>
<dbReference type="InterPro" id="IPR027417">
    <property type="entry name" value="P-loop_NTPase"/>
</dbReference>
<dbReference type="PANTHER" id="PTHR24220:SF685">
    <property type="entry name" value="ABC TRANSPORTER RELATED"/>
    <property type="match status" value="1"/>
</dbReference>
<dbReference type="InterPro" id="IPR017871">
    <property type="entry name" value="ABC_transporter-like_CS"/>
</dbReference>
<dbReference type="OrthoDB" id="3176024at2"/>
<evidence type="ECO:0000259" key="3">
    <source>
        <dbReference type="PROSITE" id="PS50893"/>
    </source>
</evidence>
<feature type="domain" description="ABC transporter" evidence="3">
    <location>
        <begin position="4"/>
        <end position="222"/>
    </location>
</feature>
<name>A0A1I0XDJ5_9ACTN</name>
<evidence type="ECO:0000313" key="5">
    <source>
        <dbReference type="EMBL" id="SFA98964.1"/>
    </source>
</evidence>
<sequence>MSDLSASRLGVTYGDLVAVRPLDLHVPGGRMVSVTGPSGAGKSSLLWALGVALRPAVAAVAGTVSVDGSVLADRDAAARAGVVLVPQRNGLSGTLSAEESILVPLLAMGVPAREALGRVESSLARVGLLESSRHLVDQLSGGQQQRVALARAFALRPAVLLADESTSDLDAGNRELMMAALREEAGRGAAVVLATHDPEAAAETDATLALDEGAATWVRKSIGS</sequence>
<accession>A0A1I0XDJ5</accession>
<dbReference type="PANTHER" id="PTHR24220">
    <property type="entry name" value="IMPORT ATP-BINDING PROTEIN"/>
    <property type="match status" value="1"/>
</dbReference>
<organism evidence="5 6">
    <name type="scientific">Nocardioides alpinus</name>
    <dbReference type="NCBI Taxonomy" id="748909"/>
    <lineage>
        <taxon>Bacteria</taxon>
        <taxon>Bacillati</taxon>
        <taxon>Actinomycetota</taxon>
        <taxon>Actinomycetes</taxon>
        <taxon>Propionibacteriales</taxon>
        <taxon>Nocardioidaceae</taxon>
        <taxon>Nocardioides</taxon>
    </lineage>
</organism>
<reference evidence="4 7" key="2">
    <citation type="submission" date="2017-12" db="EMBL/GenBank/DDBJ databases">
        <title>Pharmacopeia of the Arctic Ocean.</title>
        <authorList>
            <person name="Collins E."/>
            <person name="Ducluzeau A.-L."/>
        </authorList>
    </citation>
    <scope>NUCLEOTIDE SEQUENCE [LARGE SCALE GENOMIC DNA]</scope>
    <source>
        <strain evidence="4 7">DSM 23325</strain>
    </source>
</reference>
<dbReference type="GO" id="GO:0005524">
    <property type="term" value="F:ATP binding"/>
    <property type="evidence" value="ECO:0007669"/>
    <property type="project" value="UniProtKB-KW"/>
</dbReference>
<dbReference type="PROSITE" id="PS50893">
    <property type="entry name" value="ABC_TRANSPORTER_2"/>
    <property type="match status" value="1"/>
</dbReference>
<dbReference type="Pfam" id="PF00005">
    <property type="entry name" value="ABC_tran"/>
    <property type="match status" value="1"/>
</dbReference>
<evidence type="ECO:0000313" key="4">
    <source>
        <dbReference type="EMBL" id="PKH44285.1"/>
    </source>
</evidence>
<dbReference type="GO" id="GO:0016887">
    <property type="term" value="F:ATP hydrolysis activity"/>
    <property type="evidence" value="ECO:0007669"/>
    <property type="project" value="InterPro"/>
</dbReference>
<dbReference type="Proteomes" id="UP000233565">
    <property type="component" value="Unassembled WGS sequence"/>
</dbReference>